<comment type="caution">
    <text evidence="1">The sequence shown here is derived from an EMBL/GenBank/DDBJ whole genome shotgun (WGS) entry which is preliminary data.</text>
</comment>
<reference evidence="1" key="1">
    <citation type="submission" date="2022-07" db="EMBL/GenBank/DDBJ databases">
        <title>Genome Sequence of Agrocybe chaxingu.</title>
        <authorList>
            <person name="Buettner E."/>
        </authorList>
    </citation>
    <scope>NUCLEOTIDE SEQUENCE</scope>
    <source>
        <strain evidence="1">MP-N11</strain>
    </source>
</reference>
<dbReference type="AlphaFoldDB" id="A0A9W8JUE2"/>
<name>A0A9W8JUE2_9AGAR</name>
<dbReference type="Proteomes" id="UP001148786">
    <property type="component" value="Unassembled WGS sequence"/>
</dbReference>
<sequence>MIATRGVIGRHRRSPQPLAFRAEFPQSSPRIPQNSPTPFLEQEKMAIKIGVALYFIPPKNNLPGYFHWAIVATTASSWNVQPVMVYEIKRSMSGRFVQSFTSERLDGSSAFTGIVDIFTTTAYSTFDQISDRLVSIGAQDRGWRFPGRFGPEAGWDCTAWVLQALQRFRDDRAWNVPDEIFLKVYTSILNRGNEMLYSGASAYIKTVPLNRAQRGY</sequence>
<keyword evidence="2" id="KW-1185">Reference proteome</keyword>
<dbReference type="OrthoDB" id="2824374at2759"/>
<protein>
    <submittedName>
        <fullName evidence="1">Uncharacterized protein</fullName>
    </submittedName>
</protein>
<dbReference type="EMBL" id="JANKHO010001290">
    <property type="protein sequence ID" value="KAJ3502383.1"/>
    <property type="molecule type" value="Genomic_DNA"/>
</dbReference>
<evidence type="ECO:0000313" key="2">
    <source>
        <dbReference type="Proteomes" id="UP001148786"/>
    </source>
</evidence>
<proteinExistence type="predicted"/>
<accession>A0A9W8JUE2</accession>
<organism evidence="1 2">
    <name type="scientific">Agrocybe chaxingu</name>
    <dbReference type="NCBI Taxonomy" id="84603"/>
    <lineage>
        <taxon>Eukaryota</taxon>
        <taxon>Fungi</taxon>
        <taxon>Dikarya</taxon>
        <taxon>Basidiomycota</taxon>
        <taxon>Agaricomycotina</taxon>
        <taxon>Agaricomycetes</taxon>
        <taxon>Agaricomycetidae</taxon>
        <taxon>Agaricales</taxon>
        <taxon>Agaricineae</taxon>
        <taxon>Strophariaceae</taxon>
        <taxon>Agrocybe</taxon>
    </lineage>
</organism>
<gene>
    <name evidence="1" type="ORF">NLJ89_g8914</name>
</gene>
<evidence type="ECO:0000313" key="1">
    <source>
        <dbReference type="EMBL" id="KAJ3502383.1"/>
    </source>
</evidence>